<keyword evidence="2" id="KW-1185">Reference proteome</keyword>
<dbReference type="InterPro" id="IPR007351">
    <property type="entry name" value="YjbR"/>
</dbReference>
<sequence length="203" mass="24443">MSLEQDIFQRTKIDFNKLVAYGFQKECHQYVYIQNILDNSFQVVITINTDEDIHGKMIDLAFHEEYINFRIKAQTGEFITNIRQEYEKILNDIKDKCTTPQYFIYPQANRITDYIIKTYHDYPDFPWTSDPHYGVFRHHNNQKWYALMMNINKNKITSENGDVEIINLKLKEEHILQLLQENGFYRAYHMNKKKWISIILDGT</sequence>
<dbReference type="Gene3D" id="3.90.1150.30">
    <property type="match status" value="1"/>
</dbReference>
<name>A0ABT7UKX0_9FIRM</name>
<protein>
    <submittedName>
        <fullName evidence="1">MmcQ/YjbR family DNA-binding protein</fullName>
    </submittedName>
</protein>
<dbReference type="SUPFAM" id="SSF142906">
    <property type="entry name" value="YjbR-like"/>
    <property type="match status" value="1"/>
</dbReference>
<dbReference type="Proteomes" id="UP001529275">
    <property type="component" value="Unassembled WGS sequence"/>
</dbReference>
<dbReference type="PANTHER" id="PTHR35145">
    <property type="entry name" value="CYTOPLASMIC PROTEIN-RELATED"/>
    <property type="match status" value="1"/>
</dbReference>
<dbReference type="InterPro" id="IPR038056">
    <property type="entry name" value="YjbR-like_sf"/>
</dbReference>
<gene>
    <name evidence="1" type="ORF">QUV98_10720</name>
</gene>
<dbReference type="RefSeq" id="WP_289528214.1">
    <property type="nucleotide sequence ID" value="NZ_JAUDCK010000056.1"/>
</dbReference>
<dbReference type="InterPro" id="IPR058532">
    <property type="entry name" value="YjbR/MT2646/Rv2570-like"/>
</dbReference>
<comment type="caution">
    <text evidence="1">The sequence shown here is derived from an EMBL/GenBank/DDBJ whole genome shotgun (WGS) entry which is preliminary data.</text>
</comment>
<proteinExistence type="predicted"/>
<reference evidence="2" key="1">
    <citation type="submission" date="2023-06" db="EMBL/GenBank/DDBJ databases">
        <title>Identification and characterization of horizontal gene transfer across gut microbiota members of farm animals based on homology search.</title>
        <authorList>
            <person name="Zeman M."/>
            <person name="Kubasova T."/>
            <person name="Jahodarova E."/>
            <person name="Nykrynova M."/>
            <person name="Rychlik I."/>
        </authorList>
    </citation>
    <scope>NUCLEOTIDE SEQUENCE [LARGE SCALE GENOMIC DNA]</scope>
    <source>
        <strain evidence="2">ET341</strain>
    </source>
</reference>
<dbReference type="Pfam" id="PF04237">
    <property type="entry name" value="YjbR"/>
    <property type="match status" value="1"/>
</dbReference>
<keyword evidence="1" id="KW-0238">DNA-binding</keyword>
<accession>A0ABT7UKX0</accession>
<evidence type="ECO:0000313" key="2">
    <source>
        <dbReference type="Proteomes" id="UP001529275"/>
    </source>
</evidence>
<dbReference type="EMBL" id="JAUDCK010000056">
    <property type="protein sequence ID" value="MDM8196789.1"/>
    <property type="molecule type" value="Genomic_DNA"/>
</dbReference>
<evidence type="ECO:0000313" key="1">
    <source>
        <dbReference type="EMBL" id="MDM8196789.1"/>
    </source>
</evidence>
<dbReference type="PANTHER" id="PTHR35145:SF1">
    <property type="entry name" value="CYTOPLASMIC PROTEIN"/>
    <property type="match status" value="1"/>
</dbReference>
<organism evidence="1 2">
    <name type="scientific">Massilimicrobiota timonensis</name>
    <dbReference type="NCBI Taxonomy" id="1776392"/>
    <lineage>
        <taxon>Bacteria</taxon>
        <taxon>Bacillati</taxon>
        <taxon>Bacillota</taxon>
        <taxon>Erysipelotrichia</taxon>
        <taxon>Erysipelotrichales</taxon>
        <taxon>Erysipelotrichaceae</taxon>
        <taxon>Massilimicrobiota</taxon>
    </lineage>
</organism>
<dbReference type="GO" id="GO:0003677">
    <property type="term" value="F:DNA binding"/>
    <property type="evidence" value="ECO:0007669"/>
    <property type="project" value="UniProtKB-KW"/>
</dbReference>